<dbReference type="GO" id="GO:0008483">
    <property type="term" value="F:transaminase activity"/>
    <property type="evidence" value="ECO:0007669"/>
    <property type="project" value="UniProtKB-KW"/>
</dbReference>
<dbReference type="Pfam" id="PF00202">
    <property type="entry name" value="Aminotran_3"/>
    <property type="match status" value="1"/>
</dbReference>
<dbReference type="GO" id="GO:0042802">
    <property type="term" value="F:identical protein binding"/>
    <property type="evidence" value="ECO:0007669"/>
    <property type="project" value="TreeGrafter"/>
</dbReference>
<dbReference type="GO" id="GO:0042286">
    <property type="term" value="F:glutamate-1-semialdehyde 2,1-aminomutase activity"/>
    <property type="evidence" value="ECO:0007669"/>
    <property type="project" value="UniProtKB-EC"/>
</dbReference>
<organism evidence="3">
    <name type="scientific">mine drainage metagenome</name>
    <dbReference type="NCBI Taxonomy" id="410659"/>
    <lineage>
        <taxon>unclassified sequences</taxon>
        <taxon>metagenomes</taxon>
        <taxon>ecological metagenomes</taxon>
    </lineage>
</organism>
<accession>T0YBS7</accession>
<reference evidence="3" key="2">
    <citation type="journal article" date="2014" name="ISME J.">
        <title>Microbial stratification in low pH oxic and suboxic macroscopic growths along an acid mine drainage.</title>
        <authorList>
            <person name="Mendez-Garcia C."/>
            <person name="Mesa V."/>
            <person name="Sprenger R.R."/>
            <person name="Richter M."/>
            <person name="Diez M.S."/>
            <person name="Solano J."/>
            <person name="Bargiela R."/>
            <person name="Golyshina O.V."/>
            <person name="Manteca A."/>
            <person name="Ramos J.L."/>
            <person name="Gallego J.R."/>
            <person name="Llorente I."/>
            <person name="Martins Dos Santos V.A."/>
            <person name="Jensen O.N."/>
            <person name="Pelaez A.I."/>
            <person name="Sanchez J."/>
            <person name="Ferrer M."/>
        </authorList>
    </citation>
    <scope>NUCLEOTIDE SEQUENCE</scope>
</reference>
<dbReference type="InterPro" id="IPR015424">
    <property type="entry name" value="PyrdxlP-dep_Trfase"/>
</dbReference>
<dbReference type="SUPFAM" id="SSF53383">
    <property type="entry name" value="PLP-dependent transferases"/>
    <property type="match status" value="1"/>
</dbReference>
<comment type="similarity">
    <text evidence="2">Belongs to the class-III pyridoxal-phosphate-dependent aminotransferase family.</text>
</comment>
<evidence type="ECO:0000256" key="1">
    <source>
        <dbReference type="ARBA" id="ARBA00001933"/>
    </source>
</evidence>
<proteinExistence type="inferred from homology"/>
<name>T0YBS7_9ZZZZ</name>
<dbReference type="InterPro" id="IPR005814">
    <property type="entry name" value="Aminotrans_3"/>
</dbReference>
<sequence length="136" mass="15177">NFGVNANEKVRTAIKNQVDKLMHSAFTDYYAELPVKFAEEFTGMFPKQYGKLFLSNSGTEANEAAIKFSKVITKRSSIMAFYNSFHGRTAGSLALTSSKLVQREHMGPFVNAVHVPYPYCYRCPCIKVIQIAGSHA</sequence>
<dbReference type="AlphaFoldDB" id="T0YBS7"/>
<dbReference type="EC" id="5.4.3.8" evidence="3"/>
<keyword evidence="3" id="KW-0413">Isomerase</keyword>
<dbReference type="PANTHER" id="PTHR11986:SF58">
    <property type="entry name" value="LEUCINE_METHIONINE RACEMASE"/>
    <property type="match status" value="1"/>
</dbReference>
<evidence type="ECO:0000313" key="3">
    <source>
        <dbReference type="EMBL" id="EQD32696.1"/>
    </source>
</evidence>
<dbReference type="PANTHER" id="PTHR11986">
    <property type="entry name" value="AMINOTRANSFERASE CLASS III"/>
    <property type="match status" value="1"/>
</dbReference>
<dbReference type="EMBL" id="AUZX01014287">
    <property type="protein sequence ID" value="EQD32696.1"/>
    <property type="molecule type" value="Genomic_DNA"/>
</dbReference>
<reference evidence="3" key="1">
    <citation type="submission" date="2013-08" db="EMBL/GenBank/DDBJ databases">
        <authorList>
            <person name="Mendez C."/>
            <person name="Richter M."/>
            <person name="Ferrer M."/>
            <person name="Sanchez J."/>
        </authorList>
    </citation>
    <scope>NUCLEOTIDE SEQUENCE</scope>
</reference>
<dbReference type="GO" id="GO:0030170">
    <property type="term" value="F:pyridoxal phosphate binding"/>
    <property type="evidence" value="ECO:0007669"/>
    <property type="project" value="InterPro"/>
</dbReference>
<protein>
    <submittedName>
        <fullName evidence="3">Aminotransferase class-III</fullName>
        <ecNumber evidence="3">5.4.3.8</ecNumber>
    </submittedName>
</protein>
<keyword evidence="3" id="KW-0808">Transferase</keyword>
<comment type="caution">
    <text evidence="3">The sequence shown here is derived from an EMBL/GenBank/DDBJ whole genome shotgun (WGS) entry which is preliminary data.</text>
</comment>
<gene>
    <name evidence="3" type="ORF">B1A_19364</name>
</gene>
<evidence type="ECO:0000256" key="2">
    <source>
        <dbReference type="ARBA" id="ARBA00008954"/>
    </source>
</evidence>
<dbReference type="InterPro" id="IPR050103">
    <property type="entry name" value="Class-III_PLP-dep_AT"/>
</dbReference>
<keyword evidence="3" id="KW-0032">Aminotransferase</keyword>
<dbReference type="InterPro" id="IPR015421">
    <property type="entry name" value="PyrdxlP-dep_Trfase_major"/>
</dbReference>
<feature type="non-terminal residue" evidence="3">
    <location>
        <position position="1"/>
    </location>
</feature>
<dbReference type="Gene3D" id="3.40.640.10">
    <property type="entry name" value="Type I PLP-dependent aspartate aminotransferase-like (Major domain)"/>
    <property type="match status" value="1"/>
</dbReference>
<comment type="cofactor">
    <cofactor evidence="1">
        <name>pyridoxal 5'-phosphate</name>
        <dbReference type="ChEBI" id="CHEBI:597326"/>
    </cofactor>
</comment>